<name>A0A9J6RE96_9BACI</name>
<accession>A0A9J6RE96</accession>
<evidence type="ECO:0000313" key="2">
    <source>
        <dbReference type="EMBL" id="MCZ0704066.1"/>
    </source>
</evidence>
<evidence type="ECO:0000256" key="1">
    <source>
        <dbReference type="SAM" id="Phobius"/>
    </source>
</evidence>
<proteinExistence type="predicted"/>
<keyword evidence="1" id="KW-0472">Membrane</keyword>
<keyword evidence="3" id="KW-1185">Reference proteome</keyword>
<keyword evidence="1" id="KW-1133">Transmembrane helix</keyword>
<protein>
    <submittedName>
        <fullName evidence="2">Uncharacterized protein</fullName>
    </submittedName>
</protein>
<dbReference type="Proteomes" id="UP001084197">
    <property type="component" value="Unassembled WGS sequence"/>
</dbReference>
<keyword evidence="1" id="KW-0812">Transmembrane</keyword>
<organism evidence="2 3">
    <name type="scientific">Natronobacillus azotifigens</name>
    <dbReference type="NCBI Taxonomy" id="472978"/>
    <lineage>
        <taxon>Bacteria</taxon>
        <taxon>Bacillati</taxon>
        <taxon>Bacillota</taxon>
        <taxon>Bacilli</taxon>
        <taxon>Bacillales</taxon>
        <taxon>Bacillaceae</taxon>
        <taxon>Natronobacillus</taxon>
    </lineage>
</organism>
<dbReference type="EMBL" id="JAPRAT010000027">
    <property type="protein sequence ID" value="MCZ0704066.1"/>
    <property type="molecule type" value="Genomic_DNA"/>
</dbReference>
<reference evidence="2" key="1">
    <citation type="submission" date="2022-11" db="EMBL/GenBank/DDBJ databases">
        <title>WGS of Natronobacillus azotifigens 24KS-1, an anaerobic diazotrophic haloalkaliphile from soda-rich habitats.</title>
        <authorList>
            <person name="Sorokin D.Y."/>
            <person name="Merkel A.Y."/>
        </authorList>
    </citation>
    <scope>NUCLEOTIDE SEQUENCE</scope>
    <source>
        <strain evidence="2">24KS-1</strain>
    </source>
</reference>
<comment type="caution">
    <text evidence="2">The sequence shown here is derived from an EMBL/GenBank/DDBJ whole genome shotgun (WGS) entry which is preliminary data.</text>
</comment>
<feature type="transmembrane region" description="Helical" evidence="1">
    <location>
        <begin position="12"/>
        <end position="34"/>
    </location>
</feature>
<sequence>MFKDDNQKGIVLLELLAAFSLILLILFTLIPILVQINIERNILQERREIQSTLHNELQLHTPESYNNKVIEVNHTNVTLVFESTTPLLKGSAHWTNVRGKQEEIILYYYPSFQKQ</sequence>
<evidence type="ECO:0000313" key="3">
    <source>
        <dbReference type="Proteomes" id="UP001084197"/>
    </source>
</evidence>
<dbReference type="AlphaFoldDB" id="A0A9J6RE96"/>
<dbReference type="RefSeq" id="WP_268780833.1">
    <property type="nucleotide sequence ID" value="NZ_JAPRAT010000027.1"/>
</dbReference>
<gene>
    <name evidence="2" type="ORF">OWO01_12695</name>
</gene>